<keyword evidence="3" id="KW-1185">Reference proteome</keyword>
<name>A0A132MHN7_9ACTN</name>
<dbReference type="PANTHER" id="PTHR21621">
    <property type="entry name" value="RIBOSOMAL PROTEIN S6 MODIFICATION PROTEIN"/>
    <property type="match status" value="1"/>
</dbReference>
<dbReference type="GO" id="GO:0009432">
    <property type="term" value="P:SOS response"/>
    <property type="evidence" value="ECO:0007669"/>
    <property type="project" value="TreeGrafter"/>
</dbReference>
<feature type="domain" description="MvdD-like pre-ATP grasp" evidence="1">
    <location>
        <begin position="10"/>
        <end position="120"/>
    </location>
</feature>
<sequence>MGTDERPVVVLTRIADPTADMVIRELTARGVPVVRFDPADFPMTVRLTARVGDGTGITGRLLAGNREVDLGSVRAVYYRRPSPFTFITLRPEDRPWAIAQARYGLGGVLMALPGARYVNHPDAVAAAEPKPVQLATAHDAGLRVPPTIITDSVDDVRAFVAEVGPIVYKPLYHAPYQVGGQPAAVWTTEVDPSQLDATIRQTAHLFQAKVNKTADVRVTVVGDRVFAAIVRDAELDWRTRQDQLDWQPVEPPGEVAKAMLDYLDRFGLAFGCFDFAVDRDGGWWFLECNPNGQWGFIQKATGAPIAAAFADLLATGRA</sequence>
<dbReference type="GO" id="GO:0018169">
    <property type="term" value="F:ribosomal S6-glutamic acid ligase activity"/>
    <property type="evidence" value="ECO:0007669"/>
    <property type="project" value="TreeGrafter"/>
</dbReference>
<dbReference type="EMBL" id="LAXD01000002">
    <property type="protein sequence ID" value="KWW97356.1"/>
    <property type="molecule type" value="Genomic_DNA"/>
</dbReference>
<dbReference type="GO" id="GO:0005737">
    <property type="term" value="C:cytoplasm"/>
    <property type="evidence" value="ECO:0007669"/>
    <property type="project" value="TreeGrafter"/>
</dbReference>
<geneLocation type="plasmid" evidence="2">
    <name>unnamed</name>
</geneLocation>
<reference evidence="3" key="1">
    <citation type="submission" date="2015-04" db="EMBL/GenBank/DDBJ databases">
        <title>Physiological reanalysis, assessment of diazotrophy, and genome sequences of multiple isolates of Streptomyces thermoautotrophicus.</title>
        <authorList>
            <person name="MacKellar D.C."/>
            <person name="Lieber L."/>
            <person name="Norman J."/>
            <person name="Bolger A."/>
            <person name="Tobin C."/>
            <person name="Murray J.W."/>
            <person name="Chang R."/>
            <person name="Ford T."/>
            <person name="Nguyen P.Q."/>
            <person name="Woodward J."/>
            <person name="Permingeat H."/>
            <person name="Joshi N.S."/>
            <person name="Silver P.A."/>
            <person name="Usadel B."/>
            <person name="Rutherford A.W."/>
            <person name="Friesen M."/>
            <person name="Prell J."/>
        </authorList>
    </citation>
    <scope>NUCLEOTIDE SEQUENCE [LARGE SCALE GENOMIC DNA]</scope>
    <source>
        <strain evidence="3">H1</strain>
    </source>
</reference>
<keyword evidence="2" id="KW-0614">Plasmid</keyword>
<dbReference type="PANTHER" id="PTHR21621:SF0">
    <property type="entry name" value="BETA-CITRYLGLUTAMATE SYNTHASE B-RELATED"/>
    <property type="match status" value="1"/>
</dbReference>
<dbReference type="InterPro" id="IPR026449">
    <property type="entry name" value="GRASP_SAV_5884"/>
</dbReference>
<evidence type="ECO:0000259" key="1">
    <source>
        <dbReference type="Pfam" id="PF21068"/>
    </source>
</evidence>
<dbReference type="NCBIfam" id="TIGR04187">
    <property type="entry name" value="GRASP_SAV_5884"/>
    <property type="match status" value="1"/>
</dbReference>
<evidence type="ECO:0000313" key="3">
    <source>
        <dbReference type="Proteomes" id="UP000070188"/>
    </source>
</evidence>
<dbReference type="PATRIC" id="fig|1469144.10.peg.3"/>
<dbReference type="SUPFAM" id="SSF56059">
    <property type="entry name" value="Glutathione synthetase ATP-binding domain-like"/>
    <property type="match status" value="1"/>
</dbReference>
<dbReference type="Pfam" id="PF21068">
    <property type="entry name" value="ATPgraspMvdD"/>
    <property type="match status" value="1"/>
</dbReference>
<dbReference type="Proteomes" id="UP000070188">
    <property type="component" value="Unassembled WGS sequence"/>
</dbReference>
<organism evidence="2 3">
    <name type="scientific">Carbonactinospora thermoautotrophica</name>
    <dbReference type="NCBI Taxonomy" id="1469144"/>
    <lineage>
        <taxon>Bacteria</taxon>
        <taxon>Bacillati</taxon>
        <taxon>Actinomycetota</taxon>
        <taxon>Actinomycetes</taxon>
        <taxon>Kitasatosporales</taxon>
        <taxon>Carbonactinosporaceae</taxon>
        <taxon>Carbonactinospora</taxon>
    </lineage>
</organism>
<protein>
    <recommendedName>
        <fullName evidence="1">MvdD-like pre-ATP grasp domain-containing protein</fullName>
    </recommendedName>
</protein>
<gene>
    <name evidence="2" type="ORF">LI90_4328</name>
</gene>
<comment type="caution">
    <text evidence="2">The sequence shown here is derived from an EMBL/GenBank/DDBJ whole genome shotgun (WGS) entry which is preliminary data.</text>
</comment>
<dbReference type="InterPro" id="IPR048936">
    <property type="entry name" value="MvdD-like_ATPgrasp"/>
</dbReference>
<accession>A0A132MHN7</accession>
<dbReference type="Gene3D" id="3.30.470.20">
    <property type="entry name" value="ATP-grasp fold, B domain"/>
    <property type="match status" value="1"/>
</dbReference>
<proteinExistence type="predicted"/>
<evidence type="ECO:0000313" key="2">
    <source>
        <dbReference type="EMBL" id="KWW97356.1"/>
    </source>
</evidence>
<dbReference type="AlphaFoldDB" id="A0A132MHN7"/>